<keyword evidence="2" id="KW-1185">Reference proteome</keyword>
<dbReference type="RefSeq" id="WP_141788896.1">
    <property type="nucleotide sequence ID" value="NZ_BAAAKX010000001.1"/>
</dbReference>
<sequence length="211" mass="22130">MTQPGSGTPELPPGAVARFTAAESRLYPLVLVDPVGYERAVAATGRLLAGLRAGCPDIEAVLAQRDPLVESLAGTSGEHPAELGGLSAETVVDAACAVRCRELWAQERARRAQHRVEAARTAGQEWLVEEPDADAVMTGELRRVEVHVPTGTVLVGLVGAGGAGGTAYEVQVIPAPTTDGPSPPQVSETYGDRASWLEALQRHREALSSRP</sequence>
<dbReference type="EMBL" id="VFOQ01000001">
    <property type="protein sequence ID" value="TQL61067.1"/>
    <property type="molecule type" value="Genomic_DNA"/>
</dbReference>
<organism evidence="1 2">
    <name type="scientific">Oryzihumus leptocrescens</name>
    <dbReference type="NCBI Taxonomy" id="297536"/>
    <lineage>
        <taxon>Bacteria</taxon>
        <taxon>Bacillati</taxon>
        <taxon>Actinomycetota</taxon>
        <taxon>Actinomycetes</taxon>
        <taxon>Micrococcales</taxon>
        <taxon>Intrasporangiaceae</taxon>
        <taxon>Oryzihumus</taxon>
    </lineage>
</organism>
<protein>
    <submittedName>
        <fullName evidence="1">Uncharacterized protein</fullName>
    </submittedName>
</protein>
<proteinExistence type="predicted"/>
<comment type="caution">
    <text evidence="1">The sequence shown here is derived from an EMBL/GenBank/DDBJ whole genome shotgun (WGS) entry which is preliminary data.</text>
</comment>
<dbReference type="Proteomes" id="UP000319514">
    <property type="component" value="Unassembled WGS sequence"/>
</dbReference>
<evidence type="ECO:0000313" key="2">
    <source>
        <dbReference type="Proteomes" id="UP000319514"/>
    </source>
</evidence>
<dbReference type="OrthoDB" id="9958140at2"/>
<evidence type="ECO:0000313" key="1">
    <source>
        <dbReference type="EMBL" id="TQL61067.1"/>
    </source>
</evidence>
<gene>
    <name evidence="1" type="ORF">FB474_2472</name>
</gene>
<accession>A0A542ZL43</accession>
<name>A0A542ZL43_9MICO</name>
<reference evidence="1 2" key="1">
    <citation type="submission" date="2019-06" db="EMBL/GenBank/DDBJ databases">
        <title>Sequencing the genomes of 1000 actinobacteria strains.</title>
        <authorList>
            <person name="Klenk H.-P."/>
        </authorList>
    </citation>
    <scope>NUCLEOTIDE SEQUENCE [LARGE SCALE GENOMIC DNA]</scope>
    <source>
        <strain evidence="1 2">DSM 18082</strain>
    </source>
</reference>
<dbReference type="AlphaFoldDB" id="A0A542ZL43"/>